<dbReference type="Gene3D" id="3.10.450.50">
    <property type="match status" value="1"/>
</dbReference>
<evidence type="ECO:0000313" key="2">
    <source>
        <dbReference type="EMBL" id="STY65509.1"/>
    </source>
</evidence>
<dbReference type="EMBL" id="VAJI01000003">
    <property type="protein sequence ID" value="TRB39498.1"/>
    <property type="molecule type" value="Genomic_DNA"/>
</dbReference>
<evidence type="ECO:0000313" key="6">
    <source>
        <dbReference type="Proteomes" id="UP000315164"/>
    </source>
</evidence>
<dbReference type="Proteomes" id="UP000318394">
    <property type="component" value="Unassembled WGS sequence"/>
</dbReference>
<dbReference type="Proteomes" id="UP000315164">
    <property type="component" value="Unassembled WGS sequence"/>
</dbReference>
<gene>
    <name evidence="4" type="ORF">FEA53_02430</name>
    <name evidence="3" type="ORF">FEB89_02430</name>
    <name evidence="2" type="ORF">NCTC9380_00776</name>
</gene>
<dbReference type="Proteomes" id="UP000254031">
    <property type="component" value="Unassembled WGS sequence"/>
</dbReference>
<feature type="domain" description="DUF4440" evidence="1">
    <location>
        <begin position="42"/>
        <end position="120"/>
    </location>
</feature>
<dbReference type="EMBL" id="VAJB01000003">
    <property type="protein sequence ID" value="TRB75827.1"/>
    <property type="molecule type" value="Genomic_DNA"/>
</dbReference>
<accession>A0A249A119</accession>
<dbReference type="KEGG" id="mhay:VK67_09340"/>
<evidence type="ECO:0000313" key="3">
    <source>
        <dbReference type="EMBL" id="TRB39498.1"/>
    </source>
</evidence>
<dbReference type="EMBL" id="UGPL01000006">
    <property type="protein sequence ID" value="STY65509.1"/>
    <property type="molecule type" value="Genomic_DNA"/>
</dbReference>
<dbReference type="InterPro" id="IPR032710">
    <property type="entry name" value="NTF2-like_dom_sf"/>
</dbReference>
<organism evidence="4 6">
    <name type="scientific">Mannheimia haemolytica</name>
    <name type="common">Pasteurella haemolytica</name>
    <dbReference type="NCBI Taxonomy" id="75985"/>
    <lineage>
        <taxon>Bacteria</taxon>
        <taxon>Pseudomonadati</taxon>
        <taxon>Pseudomonadota</taxon>
        <taxon>Gammaproteobacteria</taxon>
        <taxon>Pasteurellales</taxon>
        <taxon>Pasteurellaceae</taxon>
        <taxon>Mannheimia</taxon>
    </lineage>
</organism>
<evidence type="ECO:0000259" key="1">
    <source>
        <dbReference type="Pfam" id="PF14534"/>
    </source>
</evidence>
<reference evidence="6 7" key="2">
    <citation type="journal article" date="2019" name="Vet. Microbiol.">
        <title>Genetic characterization of susceptible and multi-drug resistant Mannheimia haemolytica isolated from high-risk stocker calves prior to and after antimicrobial metaphylaxis.</title>
        <authorList>
            <person name="Snyder E.R."/>
            <person name="Alvarez-Narvaez S."/>
            <person name="Credille B.C."/>
        </authorList>
    </citation>
    <scope>NUCLEOTIDE SEQUENCE [LARGE SCALE GENOMIC DNA]</scope>
    <source>
        <strain evidence="4 6">UGA-R5-128-1</strain>
        <strain evidence="3 7">UGA-R7-163-1</strain>
    </source>
</reference>
<evidence type="ECO:0000313" key="7">
    <source>
        <dbReference type="Proteomes" id="UP000318394"/>
    </source>
</evidence>
<dbReference type="AlphaFoldDB" id="A0A249A119"/>
<dbReference type="Pfam" id="PF14534">
    <property type="entry name" value="DUF4440"/>
    <property type="match status" value="1"/>
</dbReference>
<sequence>MRKIKLLHVILSLILGLSAAAIGSYPAIKEIGEERAKKHQDILDLNRELYSAMVNRDFSALQTLLSDDFELYSSTGEVIDKQEWIKLIQKRVLEFDKVDLLSTDFQGNQSSGLLRVNGEFFGIERDNVVVEMNIRTIVRNTERQIKCIVIKEV</sequence>
<name>A0A249A119_MANHA</name>
<dbReference type="GeneID" id="67369573"/>
<dbReference type="RefSeq" id="WP_006248303.1">
    <property type="nucleotide sequence ID" value="NZ_CP011098.1"/>
</dbReference>
<dbReference type="SUPFAM" id="SSF54427">
    <property type="entry name" value="NTF2-like"/>
    <property type="match status" value="1"/>
</dbReference>
<keyword evidence="7" id="KW-1185">Reference proteome</keyword>
<dbReference type="InterPro" id="IPR027843">
    <property type="entry name" value="DUF4440"/>
</dbReference>
<dbReference type="OrthoDB" id="5679171at2"/>
<reference evidence="2 5" key="1">
    <citation type="submission" date="2018-06" db="EMBL/GenBank/DDBJ databases">
        <authorList>
            <consortium name="Pathogen Informatics"/>
            <person name="Doyle S."/>
        </authorList>
    </citation>
    <scope>NUCLEOTIDE SEQUENCE [LARGE SCALE GENOMIC DNA]</scope>
    <source>
        <strain evidence="2 5">NCTC9380</strain>
    </source>
</reference>
<evidence type="ECO:0000313" key="4">
    <source>
        <dbReference type="EMBL" id="TRB75827.1"/>
    </source>
</evidence>
<proteinExistence type="predicted"/>
<evidence type="ECO:0000313" key="5">
    <source>
        <dbReference type="Proteomes" id="UP000254031"/>
    </source>
</evidence>
<dbReference type="KEGG" id="mhaq:WC39_09340"/>
<protein>
    <submittedName>
        <fullName evidence="4">Nuclear transport factor 2 family protein</fullName>
    </submittedName>
</protein>